<feature type="domain" description="Enolase C-terminal" evidence="4">
    <location>
        <begin position="154"/>
        <end position="359"/>
    </location>
</feature>
<dbReference type="Pfam" id="PF13378">
    <property type="entry name" value="MR_MLE_C"/>
    <property type="match status" value="1"/>
</dbReference>
<dbReference type="SUPFAM" id="SSF51604">
    <property type="entry name" value="Enolase C-terminal domain-like"/>
    <property type="match status" value="1"/>
</dbReference>
<feature type="domain" description="Mandelate racemase/muconate lactonizing enzyme N-terminal" evidence="3">
    <location>
        <begin position="6"/>
        <end position="121"/>
    </location>
</feature>
<keyword evidence="5" id="KW-0413">Isomerase</keyword>
<dbReference type="PANTHER" id="PTHR48080:SF3">
    <property type="entry name" value="ENOLASE SUPERFAMILY MEMBER DDB_G0284701"/>
    <property type="match status" value="1"/>
</dbReference>
<name>A0A6B1DV47_9CHLR</name>
<evidence type="ECO:0000256" key="1">
    <source>
        <dbReference type="ARBA" id="ARBA00008031"/>
    </source>
</evidence>
<dbReference type="InterPro" id="IPR034593">
    <property type="entry name" value="DgoD-like"/>
</dbReference>
<dbReference type="GO" id="GO:0046872">
    <property type="term" value="F:metal ion binding"/>
    <property type="evidence" value="ECO:0007669"/>
    <property type="project" value="UniProtKB-KW"/>
</dbReference>
<protein>
    <submittedName>
        <fullName evidence="5">Muconate cycloisomerase</fullName>
    </submittedName>
</protein>
<dbReference type="AlphaFoldDB" id="A0A6B1DV47"/>
<proteinExistence type="inferred from homology"/>
<sequence>MKISRVKLYPVATRRHSGIRNQHVIVCIDTDNDWTGWGEMSDLSHLPAWHFHTGSLEQTLTDALAGQDPYNLARLESLLMDLFPVETYLYSRSASIRQGVDIALHDLVAKANDQPVHNLLGGRVRDAMDVCLPIFRMQTTEQVQDRLKDLAWAYDLGFRLVRIYVGACPEADHMLLKAMAETYGNEMRVKSWDFSGDLHWKAALAASEALSEYGTCQLVESPAPALDLDGLREFRNRSRLPVSEHVLSQHHAWQLLHGGCVDILNVSPFVLGGLRPCQRVMVLAESAHADALLGTTQELAIGTAAIAHLAASAQAVNWPGDSTGPLLYEDDVVEGGVTYQGGTLVVPEGPGLGVTISESRIKTLAAPLEPDSATNIIALRDRTAA</sequence>
<accession>A0A6B1DV47</accession>
<keyword evidence="2" id="KW-0479">Metal-binding</keyword>
<dbReference type="PANTHER" id="PTHR48080">
    <property type="entry name" value="D-GALACTONATE DEHYDRATASE-RELATED"/>
    <property type="match status" value="1"/>
</dbReference>
<dbReference type="Gene3D" id="3.30.390.10">
    <property type="entry name" value="Enolase-like, N-terminal domain"/>
    <property type="match status" value="1"/>
</dbReference>
<organism evidence="5">
    <name type="scientific">Caldilineaceae bacterium SB0662_bin_9</name>
    <dbReference type="NCBI Taxonomy" id="2605258"/>
    <lineage>
        <taxon>Bacteria</taxon>
        <taxon>Bacillati</taxon>
        <taxon>Chloroflexota</taxon>
        <taxon>Caldilineae</taxon>
        <taxon>Caldilineales</taxon>
        <taxon>Caldilineaceae</taxon>
    </lineage>
</organism>
<evidence type="ECO:0000259" key="4">
    <source>
        <dbReference type="Pfam" id="PF13378"/>
    </source>
</evidence>
<dbReference type="GO" id="GO:0016853">
    <property type="term" value="F:isomerase activity"/>
    <property type="evidence" value="ECO:0007669"/>
    <property type="project" value="UniProtKB-KW"/>
</dbReference>
<dbReference type="SFLD" id="SFLDS00001">
    <property type="entry name" value="Enolase"/>
    <property type="match status" value="1"/>
</dbReference>
<dbReference type="EMBL" id="VXPY01000069">
    <property type="protein sequence ID" value="MYD90572.1"/>
    <property type="molecule type" value="Genomic_DNA"/>
</dbReference>
<evidence type="ECO:0000313" key="5">
    <source>
        <dbReference type="EMBL" id="MYD90572.1"/>
    </source>
</evidence>
<dbReference type="InterPro" id="IPR013341">
    <property type="entry name" value="Mandelate_racemase_N_dom"/>
</dbReference>
<reference evidence="5" key="1">
    <citation type="submission" date="2019-09" db="EMBL/GenBank/DDBJ databases">
        <title>Characterisation of the sponge microbiome using genome-centric metagenomics.</title>
        <authorList>
            <person name="Engelberts J.P."/>
            <person name="Robbins S.J."/>
            <person name="De Goeij J.M."/>
            <person name="Aranda M."/>
            <person name="Bell S.C."/>
            <person name="Webster N.S."/>
        </authorList>
    </citation>
    <scope>NUCLEOTIDE SEQUENCE</scope>
    <source>
        <strain evidence="5">SB0662_bin_9</strain>
    </source>
</reference>
<evidence type="ECO:0000259" key="3">
    <source>
        <dbReference type="Pfam" id="PF02746"/>
    </source>
</evidence>
<gene>
    <name evidence="5" type="ORF">F4Y08_09600</name>
</gene>
<dbReference type="Gene3D" id="3.20.20.120">
    <property type="entry name" value="Enolase-like C-terminal domain"/>
    <property type="match status" value="1"/>
</dbReference>
<evidence type="ECO:0000256" key="2">
    <source>
        <dbReference type="ARBA" id="ARBA00022723"/>
    </source>
</evidence>
<dbReference type="InterPro" id="IPR029065">
    <property type="entry name" value="Enolase_C-like"/>
</dbReference>
<dbReference type="InterPro" id="IPR036849">
    <property type="entry name" value="Enolase-like_C_sf"/>
</dbReference>
<dbReference type="Pfam" id="PF02746">
    <property type="entry name" value="MR_MLE_N"/>
    <property type="match status" value="1"/>
</dbReference>
<dbReference type="SUPFAM" id="SSF54826">
    <property type="entry name" value="Enolase N-terminal domain-like"/>
    <property type="match status" value="1"/>
</dbReference>
<comment type="caution">
    <text evidence="5">The sequence shown here is derived from an EMBL/GenBank/DDBJ whole genome shotgun (WGS) entry which is preliminary data.</text>
</comment>
<comment type="similarity">
    <text evidence="1">Belongs to the mandelate racemase/muconate lactonizing enzyme family.</text>
</comment>
<dbReference type="InterPro" id="IPR029017">
    <property type="entry name" value="Enolase-like_N"/>
</dbReference>